<feature type="region of interest" description="Disordered" evidence="1">
    <location>
        <begin position="39"/>
        <end position="63"/>
    </location>
</feature>
<organism evidence="3">
    <name type="scientific">Anopheles darlingi</name>
    <name type="common">Mosquito</name>
    <dbReference type="NCBI Taxonomy" id="43151"/>
    <lineage>
        <taxon>Eukaryota</taxon>
        <taxon>Metazoa</taxon>
        <taxon>Ecdysozoa</taxon>
        <taxon>Arthropoda</taxon>
        <taxon>Hexapoda</taxon>
        <taxon>Insecta</taxon>
        <taxon>Pterygota</taxon>
        <taxon>Neoptera</taxon>
        <taxon>Endopterygota</taxon>
        <taxon>Diptera</taxon>
        <taxon>Nematocera</taxon>
        <taxon>Culicoidea</taxon>
        <taxon>Culicidae</taxon>
        <taxon>Anophelinae</taxon>
        <taxon>Anopheles</taxon>
    </lineage>
</organism>
<keyword evidence="2" id="KW-0732">Signal</keyword>
<evidence type="ECO:0000256" key="1">
    <source>
        <dbReference type="SAM" id="MobiDB-lite"/>
    </source>
</evidence>
<evidence type="ECO:0000256" key="2">
    <source>
        <dbReference type="SAM" id="SignalP"/>
    </source>
</evidence>
<feature type="signal peptide" evidence="2">
    <location>
        <begin position="1"/>
        <end position="22"/>
    </location>
</feature>
<protein>
    <submittedName>
        <fullName evidence="3">GSG10 salivary mucin</fullName>
    </submittedName>
</protein>
<dbReference type="VEuPathDB" id="VectorBase:ADAC008599"/>
<dbReference type="VEuPathDB" id="VectorBase:ADAR2_009852"/>
<name>B6DDX5_ANODA</name>
<dbReference type="EMBL" id="EU934344">
    <property type="protein sequence ID" value="ACI30122.1"/>
    <property type="molecule type" value="mRNA"/>
</dbReference>
<proteinExistence type="evidence at transcript level"/>
<reference evidence="3" key="1">
    <citation type="journal article" date="2009" name="BMC Genomics">
        <title>The salivary gland transcriptome of the neotropical malaria vector Anopheles darlingi reveals accelerated evolution of genes relevant to hematophagy.</title>
        <authorList>
            <person name="Calvo E."/>
            <person name="Pham V.M."/>
            <person name="Marinotti O."/>
            <person name="Andersen J.F."/>
            <person name="Ribeiro J.M.C."/>
        </authorList>
    </citation>
    <scope>NUCLEOTIDE SEQUENCE</scope>
    <source>
        <tissue evidence="3">Salivary glands</tissue>
    </source>
</reference>
<accession>B6DDX5</accession>
<dbReference type="AlphaFoldDB" id="B6DDX5"/>
<sequence length="199" mass="20492">MRSSQILVHLLSAALLAQPLLAAPIFWFLPWSFPNFPTSTSSTSGSTSSTSSSASSGASNSSNVSVAIGNRVNTSTGLDDYGTNITNVQINVNRQRRSVANTFLNLNDLGDGGGGGGGGGDDAKADTGGSYISIGEHIIRLPANISNLTLNTYLINGLPVDESMAVPSVMGSAGETNVLVTTIRLFRNILKSFLAPASG</sequence>
<evidence type="ECO:0000313" key="3">
    <source>
        <dbReference type="EMBL" id="ACI30122.1"/>
    </source>
</evidence>
<feature type="chain" id="PRO_5002843903" evidence="2">
    <location>
        <begin position="23"/>
        <end position="199"/>
    </location>
</feature>